<feature type="region of interest" description="VHIID" evidence="3">
    <location>
        <begin position="261"/>
        <end position="326"/>
    </location>
</feature>
<gene>
    <name evidence="4" type="ORF">CCAM_LOCUS2457</name>
</gene>
<sequence length="555" mass="61068">MRTTEAPQSSSGLLHGPYRQQLKKQKVEDQYYTIASHASKNFSDENINQTLFRAHTGQFFTLDSSPTVDCGVYGSPTTTPYTTPTTTASFSSNWSALSSDNNTSGSPLSGSSGVVDGGNELMHMLRELENRLMGPTSEMYNDTSSYSFTYLPDSEQSLGDAVSETSSFSTRWKQIREIAPSLDTKDLLNVCAEAVADADVATAEFFMGLLEKRVSVSGDPFQRLSAYLLEGLRARLLSSGSTIYKKLNCNEPTGPELMSYMQVLYHLCPYYKFAYVTSNVIIGEAVAREDRVHVIDFQIAQGSQWIFFIKALSQRPGGPPFFRLTGVDDPNSARARGGGLALVGERVAKFAASCGVPFEFHAAAISGSEVEPESLRVGPGEALAVNFPYFLHHMPDEGVSTANHRDRLLRLVKGLSPRAVALVEQEANTNTAPFLPRFRETVDYYSAMFESIDGGAHPRDDGRRISAEEHCVARDVVNLVACEGGDRVERHEVFGKWRMRMTMAGFAPCPLGPSVAEAVAQVLREYSPNYWMRESEGTLCLGWKARALSTCSAWR</sequence>
<evidence type="ECO:0000313" key="5">
    <source>
        <dbReference type="Proteomes" id="UP000595140"/>
    </source>
</evidence>
<dbReference type="InterPro" id="IPR005202">
    <property type="entry name" value="TF_GRAS"/>
</dbReference>
<evidence type="ECO:0000256" key="3">
    <source>
        <dbReference type="PROSITE-ProRule" id="PRU01191"/>
    </source>
</evidence>
<keyword evidence="2" id="KW-0804">Transcription</keyword>
<feature type="short sequence motif" description="VHIID" evidence="3">
    <location>
        <begin position="292"/>
        <end position="296"/>
    </location>
</feature>
<accession>A0A484K460</accession>
<dbReference type="PROSITE" id="PS50985">
    <property type="entry name" value="GRAS"/>
    <property type="match status" value="1"/>
</dbReference>
<dbReference type="EMBL" id="OOIL02000116">
    <property type="protein sequence ID" value="VFQ60681.1"/>
    <property type="molecule type" value="Genomic_DNA"/>
</dbReference>
<dbReference type="AlphaFoldDB" id="A0A484K460"/>
<evidence type="ECO:0000256" key="1">
    <source>
        <dbReference type="ARBA" id="ARBA00023015"/>
    </source>
</evidence>
<feature type="region of interest" description="SAW" evidence="3">
    <location>
        <begin position="481"/>
        <end position="555"/>
    </location>
</feature>
<feature type="region of interest" description="Leucine repeat I (LRI)" evidence="3">
    <location>
        <begin position="182"/>
        <end position="242"/>
    </location>
</feature>
<dbReference type="Pfam" id="PF03514">
    <property type="entry name" value="GRAS"/>
    <property type="match status" value="1"/>
</dbReference>
<dbReference type="Proteomes" id="UP000595140">
    <property type="component" value="Unassembled WGS sequence"/>
</dbReference>
<organism evidence="4 5">
    <name type="scientific">Cuscuta campestris</name>
    <dbReference type="NCBI Taxonomy" id="132261"/>
    <lineage>
        <taxon>Eukaryota</taxon>
        <taxon>Viridiplantae</taxon>
        <taxon>Streptophyta</taxon>
        <taxon>Embryophyta</taxon>
        <taxon>Tracheophyta</taxon>
        <taxon>Spermatophyta</taxon>
        <taxon>Magnoliopsida</taxon>
        <taxon>eudicotyledons</taxon>
        <taxon>Gunneridae</taxon>
        <taxon>Pentapetalae</taxon>
        <taxon>asterids</taxon>
        <taxon>lamiids</taxon>
        <taxon>Solanales</taxon>
        <taxon>Convolvulaceae</taxon>
        <taxon>Cuscuteae</taxon>
        <taxon>Cuscuta</taxon>
        <taxon>Cuscuta subgen. Grammica</taxon>
        <taxon>Cuscuta sect. Cleistogrammica</taxon>
    </lineage>
</organism>
<comment type="similarity">
    <text evidence="3">Belongs to the GRAS family.</text>
</comment>
<comment type="caution">
    <text evidence="3">Lacks conserved residue(s) required for the propagation of feature annotation.</text>
</comment>
<evidence type="ECO:0000256" key="2">
    <source>
        <dbReference type="ARBA" id="ARBA00023163"/>
    </source>
</evidence>
<feature type="region of interest" description="Leucine repeat II (LRII)" evidence="3">
    <location>
        <begin position="342"/>
        <end position="374"/>
    </location>
</feature>
<evidence type="ECO:0000313" key="4">
    <source>
        <dbReference type="EMBL" id="VFQ60681.1"/>
    </source>
</evidence>
<protein>
    <submittedName>
        <fullName evidence="4">Uncharacterized protein</fullName>
    </submittedName>
</protein>
<keyword evidence="5" id="KW-1185">Reference proteome</keyword>
<name>A0A484K460_9ASTE</name>
<proteinExistence type="inferred from homology"/>
<dbReference type="PANTHER" id="PTHR31636">
    <property type="entry name" value="OSJNBA0084A10.13 PROTEIN-RELATED"/>
    <property type="match status" value="1"/>
</dbReference>
<dbReference type="OrthoDB" id="593669at2759"/>
<reference evidence="4 5" key="1">
    <citation type="submission" date="2018-04" db="EMBL/GenBank/DDBJ databases">
        <authorList>
            <person name="Vogel A."/>
        </authorList>
    </citation>
    <scope>NUCLEOTIDE SEQUENCE [LARGE SCALE GENOMIC DNA]</scope>
</reference>
<keyword evidence="1" id="KW-0805">Transcription regulation</keyword>